<comment type="cofactor">
    <cofactor evidence="4">
        <name>Mg(2+)</name>
        <dbReference type="ChEBI" id="CHEBI:18420"/>
    </cofactor>
</comment>
<gene>
    <name evidence="4" type="primary">pyrE</name>
    <name evidence="5" type="ORF">A3A93_00210</name>
</gene>
<dbReference type="InterPro" id="IPR029057">
    <property type="entry name" value="PRTase-like"/>
</dbReference>
<dbReference type="GO" id="GO:0000287">
    <property type="term" value="F:magnesium ion binding"/>
    <property type="evidence" value="ECO:0007669"/>
    <property type="project" value="UniProtKB-UniRule"/>
</dbReference>
<dbReference type="EMBL" id="MGAL01000037">
    <property type="protein sequence ID" value="OGK46965.1"/>
    <property type="molecule type" value="Genomic_DNA"/>
</dbReference>
<dbReference type="AlphaFoldDB" id="A0A1F7IUC8"/>
<dbReference type="GO" id="GO:0004588">
    <property type="term" value="F:orotate phosphoribosyltransferase activity"/>
    <property type="evidence" value="ECO:0007669"/>
    <property type="project" value="UniProtKB-UniRule"/>
</dbReference>
<evidence type="ECO:0000256" key="1">
    <source>
        <dbReference type="ARBA" id="ARBA00022676"/>
    </source>
</evidence>
<dbReference type="Gene3D" id="3.40.50.2020">
    <property type="match status" value="1"/>
</dbReference>
<dbReference type="SUPFAM" id="SSF53271">
    <property type="entry name" value="PRTase-like"/>
    <property type="match status" value="1"/>
</dbReference>
<dbReference type="UniPathway" id="UPA00070">
    <property type="reaction ID" value="UER00119"/>
</dbReference>
<accession>A0A1F7IUC8</accession>
<dbReference type="GO" id="GO:0044205">
    <property type="term" value="P:'de novo' UMP biosynthetic process"/>
    <property type="evidence" value="ECO:0007669"/>
    <property type="project" value="UniProtKB-UniRule"/>
</dbReference>
<comment type="pathway">
    <text evidence="4">Pyrimidine metabolism; UMP biosynthesis via de novo pathway; UMP from orotate: step 1/2.</text>
</comment>
<comment type="function">
    <text evidence="4">Catalyzes the transfer of a ribosyl phosphate group from 5-phosphoribose 1-diphosphate to orotate, leading to the formation of orotidine monophosphate (OMP).</text>
</comment>
<feature type="binding site" description="in other chain" evidence="4">
    <location>
        <begin position="119"/>
        <end position="127"/>
    </location>
    <ligand>
        <name>5-phospho-alpha-D-ribose 1-diphosphate</name>
        <dbReference type="ChEBI" id="CHEBI:58017"/>
        <note>ligand shared between dimeric partners</note>
    </ligand>
</feature>
<evidence type="ECO:0000256" key="2">
    <source>
        <dbReference type="ARBA" id="ARBA00022679"/>
    </source>
</evidence>
<dbReference type="HAMAP" id="MF_01208">
    <property type="entry name" value="PyrE"/>
    <property type="match status" value="1"/>
</dbReference>
<feature type="binding site" evidence="4">
    <location>
        <position position="151"/>
    </location>
    <ligand>
        <name>orotate</name>
        <dbReference type="ChEBI" id="CHEBI:30839"/>
    </ligand>
</feature>
<evidence type="ECO:0000313" key="6">
    <source>
        <dbReference type="Proteomes" id="UP000177141"/>
    </source>
</evidence>
<evidence type="ECO:0000256" key="3">
    <source>
        <dbReference type="ARBA" id="ARBA00022975"/>
    </source>
</evidence>
<comment type="similarity">
    <text evidence="4">Belongs to the purine/pyrimidine phosphoribosyltransferase family. PyrE subfamily.</text>
</comment>
<evidence type="ECO:0000313" key="5">
    <source>
        <dbReference type="EMBL" id="OGK46965.1"/>
    </source>
</evidence>
<dbReference type="STRING" id="1802061.A3A93_00210"/>
<feature type="binding site" evidence="4">
    <location>
        <position position="99"/>
    </location>
    <ligand>
        <name>5-phospho-alpha-D-ribose 1-diphosphate</name>
        <dbReference type="ChEBI" id="CHEBI:58017"/>
        <note>ligand shared between dimeric partners</note>
    </ligand>
</feature>
<evidence type="ECO:0000256" key="4">
    <source>
        <dbReference type="HAMAP-Rule" id="MF_01208"/>
    </source>
</evidence>
<feature type="binding site" evidence="4">
    <location>
        <position position="93"/>
    </location>
    <ligand>
        <name>5-phospho-alpha-D-ribose 1-diphosphate</name>
        <dbReference type="ChEBI" id="CHEBI:58017"/>
        <note>ligand shared between dimeric partners</note>
    </ligand>
</feature>
<comment type="subunit">
    <text evidence="4">Homodimer.</text>
</comment>
<dbReference type="GO" id="GO:0004590">
    <property type="term" value="F:orotidine-5'-phosphate decarboxylase activity"/>
    <property type="evidence" value="ECO:0007669"/>
    <property type="project" value="TreeGrafter"/>
</dbReference>
<proteinExistence type="inferred from homology"/>
<keyword evidence="2 4" id="KW-0808">Transferase</keyword>
<dbReference type="Proteomes" id="UP000177141">
    <property type="component" value="Unassembled WGS sequence"/>
</dbReference>
<dbReference type="PANTHER" id="PTHR19278:SF9">
    <property type="entry name" value="URIDINE 5'-MONOPHOSPHATE SYNTHASE"/>
    <property type="match status" value="1"/>
</dbReference>
<dbReference type="PANTHER" id="PTHR19278">
    <property type="entry name" value="OROTATE PHOSPHORIBOSYLTRANSFERASE"/>
    <property type="match status" value="1"/>
</dbReference>
<dbReference type="InterPro" id="IPR023031">
    <property type="entry name" value="OPRT"/>
</dbReference>
<reference evidence="5 6" key="1">
    <citation type="journal article" date="2016" name="Nat. Commun.">
        <title>Thousands of microbial genomes shed light on interconnected biogeochemical processes in an aquifer system.</title>
        <authorList>
            <person name="Anantharaman K."/>
            <person name="Brown C.T."/>
            <person name="Hug L.A."/>
            <person name="Sharon I."/>
            <person name="Castelle C.J."/>
            <person name="Probst A.J."/>
            <person name="Thomas B.C."/>
            <person name="Singh A."/>
            <person name="Wilkins M.J."/>
            <person name="Karaoz U."/>
            <person name="Brodie E.L."/>
            <person name="Williams K.H."/>
            <person name="Hubbard S.S."/>
            <person name="Banfield J.F."/>
        </authorList>
    </citation>
    <scope>NUCLEOTIDE SEQUENCE [LARGE SCALE GENOMIC DNA]</scope>
</reference>
<protein>
    <recommendedName>
        <fullName evidence="4">Orotate phosphoribosyltransferase</fullName>
        <shortName evidence="4">OPRT</shortName>
        <shortName evidence="4">OPRTase</shortName>
        <ecNumber evidence="4">2.4.2.10</ecNumber>
    </recommendedName>
</protein>
<comment type="caution">
    <text evidence="5">The sequence shown here is derived from an EMBL/GenBank/DDBJ whole genome shotgun (WGS) entry which is preliminary data.</text>
</comment>
<keyword evidence="4" id="KW-0460">Magnesium</keyword>
<sequence>MLNIDQKKELISQLIGSEIIKVVEQSNTGDLAAPYQINLKVLTSYPDILKSVGNYFGSALKGYHFDMLAGPFTDIPLATTISLAFNWPMIFVREIRKEHGMERLVEGNFKSGQKVVVVDDEIDDISSTLQLLGRLEGSGLEIVGIFVLLDRGYGALEAVKTKGYHTNSLLTLNDIFVELVNMGQIKQEDMTKIKEYTEGKRNEFLVKSNLNKEN</sequence>
<feature type="binding site" evidence="4">
    <location>
        <position position="97"/>
    </location>
    <ligand>
        <name>5-phospho-alpha-D-ribose 1-diphosphate</name>
        <dbReference type="ChEBI" id="CHEBI:58017"/>
        <note>ligand shared between dimeric partners</note>
    </ligand>
</feature>
<dbReference type="GO" id="GO:0019856">
    <property type="term" value="P:pyrimidine nucleobase biosynthetic process"/>
    <property type="evidence" value="ECO:0007669"/>
    <property type="project" value="TreeGrafter"/>
</dbReference>
<comment type="caution">
    <text evidence="4">Lacks conserved residue(s) required for the propagation of feature annotation.</text>
</comment>
<organism evidence="5 6">
    <name type="scientific">Candidatus Roizmanbacteria bacterium RIFCSPLOWO2_01_FULL_38_12</name>
    <dbReference type="NCBI Taxonomy" id="1802061"/>
    <lineage>
        <taxon>Bacteria</taxon>
        <taxon>Candidatus Roizmaniibacteriota</taxon>
    </lineage>
</organism>
<comment type="catalytic activity">
    <reaction evidence="4">
        <text>orotidine 5'-phosphate + diphosphate = orotate + 5-phospho-alpha-D-ribose 1-diphosphate</text>
        <dbReference type="Rhea" id="RHEA:10380"/>
        <dbReference type="ChEBI" id="CHEBI:30839"/>
        <dbReference type="ChEBI" id="CHEBI:33019"/>
        <dbReference type="ChEBI" id="CHEBI:57538"/>
        <dbReference type="ChEBI" id="CHEBI:58017"/>
        <dbReference type="EC" id="2.4.2.10"/>
    </reaction>
</comment>
<keyword evidence="3 4" id="KW-0665">Pyrimidine biosynthesis</keyword>
<name>A0A1F7IUC8_9BACT</name>
<dbReference type="EC" id="2.4.2.10" evidence="4"/>
<keyword evidence="1 4" id="KW-0328">Glycosyltransferase</keyword>